<dbReference type="PANTHER" id="PTHR43581:SF2">
    <property type="entry name" value="EXCINUCLEASE ATPASE SUBUNIT"/>
    <property type="match status" value="1"/>
</dbReference>
<dbReference type="Proteomes" id="UP000278152">
    <property type="component" value="Chromosome"/>
</dbReference>
<dbReference type="SUPFAM" id="SSF52540">
    <property type="entry name" value="P-loop containing nucleoside triphosphate hydrolases"/>
    <property type="match status" value="1"/>
</dbReference>
<feature type="domain" description="ATPase AAA-type core" evidence="1">
    <location>
        <begin position="26"/>
        <end position="316"/>
    </location>
</feature>
<dbReference type="InterPro" id="IPR003959">
    <property type="entry name" value="ATPase_AAA_core"/>
</dbReference>
<dbReference type="CDD" id="cd00267">
    <property type="entry name" value="ABC_ATPase"/>
    <property type="match status" value="1"/>
</dbReference>
<proteinExistence type="predicted"/>
<organism evidence="2 3">
    <name type="scientific">Microcystis viridis NIES-102</name>
    <dbReference type="NCBI Taxonomy" id="213615"/>
    <lineage>
        <taxon>Bacteria</taxon>
        <taxon>Bacillati</taxon>
        <taxon>Cyanobacteriota</taxon>
        <taxon>Cyanophyceae</taxon>
        <taxon>Oscillatoriophycideae</taxon>
        <taxon>Chroococcales</taxon>
        <taxon>Microcystaceae</taxon>
        <taxon>Microcystis</taxon>
    </lineage>
</organism>
<dbReference type="PANTHER" id="PTHR43581">
    <property type="entry name" value="ATP/GTP PHOSPHATASE"/>
    <property type="match status" value="1"/>
</dbReference>
<dbReference type="InterPro" id="IPR027417">
    <property type="entry name" value="P-loop_NTPase"/>
</dbReference>
<evidence type="ECO:0000259" key="1">
    <source>
        <dbReference type="Pfam" id="PF13304"/>
    </source>
</evidence>
<dbReference type="GO" id="GO:0005524">
    <property type="term" value="F:ATP binding"/>
    <property type="evidence" value="ECO:0007669"/>
    <property type="project" value="InterPro"/>
</dbReference>
<protein>
    <recommendedName>
        <fullName evidence="1">ATPase AAA-type core domain-containing protein</fullName>
    </recommendedName>
</protein>
<sequence length="586" mass="67691">MITKLTLRNFKSIKEQTYEFALFDLLVGRNNSGKSTILQALAIWQFCIEEFRRAAKRMGKTGKQVVLPNFTALPVPEFNLLWREKTERHYPTKADGSKKQEFILIEIDVTWIAESSGPEPCSLGVRLRYSSPQTIYAIPSEGWEHFRKLEGESNHSPSLLPIIAYVPPFSGLEPNEEWRDDGPLRKQVGKAQPGSILRNLLLRVWQENREDWSEIQKVVKKWFNVDLKDPQYERGVDTQIICEYKQGGKSYDIISAGSGFHQTLTLLAFFYGYKPTTILLDEPDAHLHVNLQREILDYFKNQKAIERNTQFLIATHAEEFIRGVDVRQIISLLDRIPKRVEATPAILTAMADVSNLEITQLSEFNYPVILYVEGETDERLLRGFATSLGRQDKLNQVCCRVMGGGNKKKMKEDSDRHFNGIKQIIPSAKRLVLFDYDDDDQAFHPEANDPKQSLYEWRRKNIENYLLVPDAWIRAAQQTGGFNDQDIFFSPVQKIIREFFDNENLTLPRNQSWRDVKANIFQVVDGKKLLFENKDSLFQRLKSCQLPLASVPSLELTREIVATNMKSDEIHEDVHQFFAKLDQLLS</sequence>
<gene>
    <name evidence="2" type="ORF">myaer102_38430</name>
</gene>
<reference evidence="2 3" key="1">
    <citation type="submission" date="2018-11" db="EMBL/GenBank/DDBJ databases">
        <title>Complete genome sequence of Microcystis aeruginosa NIES-102.</title>
        <authorList>
            <person name="Yamaguchi H."/>
            <person name="Suzuki S."/>
            <person name="Kawachi M."/>
        </authorList>
    </citation>
    <scope>NUCLEOTIDE SEQUENCE [LARGE SCALE GENOMIC DNA]</scope>
    <source>
        <strain evidence="2 3">NIES-102</strain>
    </source>
</reference>
<dbReference type="AlphaFoldDB" id="A0A3G9K6C2"/>
<dbReference type="InterPro" id="IPR051396">
    <property type="entry name" value="Bact_Antivir_Def_Nuclease"/>
</dbReference>
<evidence type="ECO:0000313" key="2">
    <source>
        <dbReference type="EMBL" id="BBH41240.1"/>
    </source>
</evidence>
<dbReference type="KEGG" id="mvz:myaer102_38430"/>
<evidence type="ECO:0000313" key="3">
    <source>
        <dbReference type="Proteomes" id="UP000278152"/>
    </source>
</evidence>
<dbReference type="RefSeq" id="WP_125731495.1">
    <property type="nucleotide sequence ID" value="NZ_AP019314.1"/>
</dbReference>
<dbReference type="GO" id="GO:0016887">
    <property type="term" value="F:ATP hydrolysis activity"/>
    <property type="evidence" value="ECO:0007669"/>
    <property type="project" value="InterPro"/>
</dbReference>
<dbReference type="Gene3D" id="3.40.50.300">
    <property type="entry name" value="P-loop containing nucleotide triphosphate hydrolases"/>
    <property type="match status" value="2"/>
</dbReference>
<name>A0A3G9K6C2_MICVR</name>
<accession>A0A3G9K6C2</accession>
<dbReference type="Pfam" id="PF13304">
    <property type="entry name" value="AAA_21"/>
    <property type="match status" value="1"/>
</dbReference>
<dbReference type="EMBL" id="AP019314">
    <property type="protein sequence ID" value="BBH41240.1"/>
    <property type="molecule type" value="Genomic_DNA"/>
</dbReference>